<comment type="similarity">
    <text evidence="1">Belongs to the type-I restriction system S methylase family.</text>
</comment>
<dbReference type="RefSeq" id="WP_110684037.1">
    <property type="nucleotide sequence ID" value="NZ_QJRX01000012.1"/>
</dbReference>
<keyword evidence="5" id="KW-0540">Nuclease</keyword>
<dbReference type="GO" id="GO:0009307">
    <property type="term" value="P:DNA restriction-modification system"/>
    <property type="evidence" value="ECO:0007669"/>
    <property type="project" value="UniProtKB-KW"/>
</dbReference>
<dbReference type="OrthoDB" id="398435at2"/>
<dbReference type="EMBL" id="QJRX01000012">
    <property type="protein sequence ID" value="PYC19987.1"/>
    <property type="molecule type" value="Genomic_DNA"/>
</dbReference>
<dbReference type="AlphaFoldDB" id="A0A2V4LFZ2"/>
<gene>
    <name evidence="5" type="ORF">DMO17_18945</name>
</gene>
<dbReference type="CDD" id="cd17260">
    <property type="entry name" value="RMtype1_S_EcoEI-TRD1-CR1_like"/>
    <property type="match status" value="1"/>
</dbReference>
<protein>
    <submittedName>
        <fullName evidence="5">Restriction endonuclease subunit S</fullName>
    </submittedName>
</protein>
<dbReference type="Pfam" id="PF01420">
    <property type="entry name" value="Methylase_S"/>
    <property type="match status" value="1"/>
</dbReference>
<evidence type="ECO:0000256" key="2">
    <source>
        <dbReference type="ARBA" id="ARBA00022747"/>
    </source>
</evidence>
<dbReference type="Gene3D" id="3.90.220.20">
    <property type="entry name" value="DNA methylase specificity domains"/>
    <property type="match status" value="2"/>
</dbReference>
<dbReference type="PANTHER" id="PTHR30408:SF12">
    <property type="entry name" value="TYPE I RESTRICTION ENZYME MJAVIII SPECIFICITY SUBUNIT"/>
    <property type="match status" value="1"/>
</dbReference>
<keyword evidence="2" id="KW-0680">Restriction system</keyword>
<reference evidence="5 6" key="1">
    <citation type="submission" date="2018-06" db="EMBL/GenBank/DDBJ databases">
        <title>Pseudomonas diversity within urban Lake Michigan freshwaters.</title>
        <authorList>
            <person name="Batrich M."/>
            <person name="Hatzopoulos T."/>
            <person name="Putonti C."/>
        </authorList>
    </citation>
    <scope>NUCLEOTIDE SEQUENCE [LARGE SCALE GENOMIC DNA]</scope>
    <source>
        <strain evidence="5 6">MB-090714</strain>
    </source>
</reference>
<evidence type="ECO:0000256" key="1">
    <source>
        <dbReference type="ARBA" id="ARBA00010923"/>
    </source>
</evidence>
<dbReference type="CDD" id="cd17524">
    <property type="entry name" value="RMtype1_S_EcoUTORF5051P-TRD2-CR2_like"/>
    <property type="match status" value="1"/>
</dbReference>
<dbReference type="InterPro" id="IPR052021">
    <property type="entry name" value="Type-I_RS_S_subunit"/>
</dbReference>
<keyword evidence="5" id="KW-0255">Endonuclease</keyword>
<sequence length="645" mass="72181">MSLPESWVQARLTDVCELNPRLLAESRPASDATVTFVPMSAVDEHGGVIDKAETRTFVEVAKGYTSFREQDVLFAKVTPCMENGKAAIARNLENGFGFGSTEFHVLRPTKVVLPEYVFSFIRQKAFRDRAASAFVGTGGLQRVPPDFLSRVKIPLPTLLEQQRIVDVLRQVEAVTKAKKSISDQVDHLIRTAYWEYFGAWFTADGLIDPVRISDCVADSQYGLSEAMGETGTHAVLRMNSMTTSGWLDLTDLKYAHLSKKDIESTELRDGDLLFNRTNSKELVGKCAIWRPVEGAFSFASYLVRLRLKPDMLPEFLWATLNSAYGKYRLLNSAKQAVSMANVSPTDLGRITVPLPPLSLQQKFARLVREIETLRAQMLGKIEMYSDLQEIICQQALVGQLTTQWRESHADEIVDAAKARDALLLKNGTKISLVGEAKVSFKVQADLSVRPARRWLSGELSEFQRQVLEAFKEYCQQSGQPLLVEDPELFSRFCDDSIVADRLQSFGLLHGNRIRRALSQLSALGLIAKITLPKQDLASGELDYLKAFRLLRPEEFSRMADVEALRKACSSNVAPEYYFTMHLDYETSEHSGAGGMFQVISVQDDDGKDFTHLVDRSRHYASLDDVKEDIARALNVEAGQVNLEAV</sequence>
<evidence type="ECO:0000256" key="3">
    <source>
        <dbReference type="ARBA" id="ARBA00023125"/>
    </source>
</evidence>
<dbReference type="Proteomes" id="UP000248146">
    <property type="component" value="Unassembled WGS sequence"/>
</dbReference>
<dbReference type="GO" id="GO:0003677">
    <property type="term" value="F:DNA binding"/>
    <property type="evidence" value="ECO:0007669"/>
    <property type="project" value="UniProtKB-KW"/>
</dbReference>
<keyword evidence="5" id="KW-0378">Hydrolase</keyword>
<organism evidence="5 6">
    <name type="scientific">Aquipseudomonas alcaligenes</name>
    <name type="common">Pseudomonas alcaligenes</name>
    <dbReference type="NCBI Taxonomy" id="43263"/>
    <lineage>
        <taxon>Bacteria</taxon>
        <taxon>Pseudomonadati</taxon>
        <taxon>Pseudomonadota</taxon>
        <taxon>Gammaproteobacteria</taxon>
        <taxon>Pseudomonadales</taxon>
        <taxon>Pseudomonadaceae</taxon>
        <taxon>Aquipseudomonas</taxon>
    </lineage>
</organism>
<evidence type="ECO:0000259" key="4">
    <source>
        <dbReference type="Pfam" id="PF01420"/>
    </source>
</evidence>
<name>A0A2V4LFZ2_AQUAC</name>
<dbReference type="InterPro" id="IPR000055">
    <property type="entry name" value="Restrct_endonuc_typeI_TRD"/>
</dbReference>
<dbReference type="InterPro" id="IPR044946">
    <property type="entry name" value="Restrct_endonuc_typeI_TRD_sf"/>
</dbReference>
<evidence type="ECO:0000313" key="5">
    <source>
        <dbReference type="EMBL" id="PYC19987.1"/>
    </source>
</evidence>
<proteinExistence type="inferred from homology"/>
<keyword evidence="3" id="KW-0238">DNA-binding</keyword>
<dbReference type="PANTHER" id="PTHR30408">
    <property type="entry name" value="TYPE-1 RESTRICTION ENZYME ECOKI SPECIFICITY PROTEIN"/>
    <property type="match status" value="1"/>
</dbReference>
<dbReference type="GO" id="GO:0004519">
    <property type="term" value="F:endonuclease activity"/>
    <property type="evidence" value="ECO:0007669"/>
    <property type="project" value="UniProtKB-KW"/>
</dbReference>
<dbReference type="SUPFAM" id="SSF116734">
    <property type="entry name" value="DNA methylase specificity domain"/>
    <property type="match status" value="2"/>
</dbReference>
<feature type="domain" description="Type I restriction modification DNA specificity" evidence="4">
    <location>
        <begin position="4"/>
        <end position="185"/>
    </location>
</feature>
<accession>A0A2V4LFZ2</accession>
<evidence type="ECO:0000313" key="6">
    <source>
        <dbReference type="Proteomes" id="UP000248146"/>
    </source>
</evidence>
<comment type="caution">
    <text evidence="5">The sequence shown here is derived from an EMBL/GenBank/DDBJ whole genome shotgun (WGS) entry which is preliminary data.</text>
</comment>